<feature type="transmembrane region" description="Helical" evidence="10">
    <location>
        <begin position="211"/>
        <end position="230"/>
    </location>
</feature>
<evidence type="ECO:0000256" key="4">
    <source>
        <dbReference type="ARBA" id="ARBA00022475"/>
    </source>
</evidence>
<feature type="transmembrane region" description="Helical" evidence="10">
    <location>
        <begin position="111"/>
        <end position="132"/>
    </location>
</feature>
<keyword evidence="7 10" id="KW-1133">Transmembrane helix</keyword>
<dbReference type="GO" id="GO:0015293">
    <property type="term" value="F:symporter activity"/>
    <property type="evidence" value="ECO:0007669"/>
    <property type="project" value="UniProtKB-KW"/>
</dbReference>
<dbReference type="Pfam" id="PF07690">
    <property type="entry name" value="MFS_1"/>
    <property type="match status" value="1"/>
</dbReference>
<feature type="domain" description="Major facilitator superfamily (MFS) profile" evidence="11">
    <location>
        <begin position="37"/>
        <end position="453"/>
    </location>
</feature>
<dbReference type="PROSITE" id="PS00216">
    <property type="entry name" value="SUGAR_TRANSPORT_1"/>
    <property type="match status" value="1"/>
</dbReference>
<keyword evidence="4" id="KW-1003">Cell membrane</keyword>
<feature type="transmembrane region" description="Helical" evidence="10">
    <location>
        <begin position="398"/>
        <end position="420"/>
    </location>
</feature>
<dbReference type="SUPFAM" id="SSF103473">
    <property type="entry name" value="MFS general substrate transporter"/>
    <property type="match status" value="1"/>
</dbReference>
<feature type="transmembrane region" description="Helical" evidence="10">
    <location>
        <begin position="304"/>
        <end position="324"/>
    </location>
</feature>
<keyword evidence="13" id="KW-1185">Reference proteome</keyword>
<keyword evidence="3" id="KW-0813">Transport</keyword>
<keyword evidence="6" id="KW-0769">Symport</keyword>
<dbReference type="InterPro" id="IPR020846">
    <property type="entry name" value="MFS_dom"/>
</dbReference>
<protein>
    <submittedName>
        <fullName evidence="12">MFS transporter</fullName>
    </submittedName>
</protein>
<dbReference type="PROSITE" id="PS50850">
    <property type="entry name" value="MFS"/>
    <property type="match status" value="1"/>
</dbReference>
<evidence type="ECO:0000313" key="13">
    <source>
        <dbReference type="Proteomes" id="UP000317663"/>
    </source>
</evidence>
<keyword evidence="5 10" id="KW-0812">Transmembrane</keyword>
<feature type="region of interest" description="Disordered" evidence="9">
    <location>
        <begin position="1"/>
        <end position="23"/>
    </location>
</feature>
<comment type="caution">
    <text evidence="12">The sequence shown here is derived from an EMBL/GenBank/DDBJ whole genome shotgun (WGS) entry which is preliminary data.</text>
</comment>
<dbReference type="InterPro" id="IPR005829">
    <property type="entry name" value="Sugar_transporter_CS"/>
</dbReference>
<dbReference type="Gene3D" id="1.20.1250.20">
    <property type="entry name" value="MFS general substrate transporter like domains"/>
    <property type="match status" value="2"/>
</dbReference>
<dbReference type="GO" id="GO:0005886">
    <property type="term" value="C:plasma membrane"/>
    <property type="evidence" value="ECO:0007669"/>
    <property type="project" value="UniProtKB-SubCell"/>
</dbReference>
<evidence type="ECO:0000256" key="6">
    <source>
        <dbReference type="ARBA" id="ARBA00022847"/>
    </source>
</evidence>
<dbReference type="RefSeq" id="WP_140474375.1">
    <property type="nucleotide sequence ID" value="NZ_RCZD01000011.1"/>
</dbReference>
<evidence type="ECO:0000256" key="1">
    <source>
        <dbReference type="ARBA" id="ARBA00004651"/>
    </source>
</evidence>
<feature type="transmembrane region" description="Helical" evidence="10">
    <location>
        <begin position="426"/>
        <end position="445"/>
    </location>
</feature>
<comment type="similarity">
    <text evidence="2">Belongs to the major facilitator superfamily. Metabolite:H+ Symporter (MHS) family (TC 2.A.1.6) family.</text>
</comment>
<dbReference type="Proteomes" id="UP000317663">
    <property type="component" value="Unassembled WGS sequence"/>
</dbReference>
<sequence length="456" mass="48956">MTKSSMALMDQAMPAKESASRSVNRHSAVKNSAVKRASFAGGVGSFVEWYDYGIYGLLVGTLALVFSANDIGGTNAGLMLTYVGFTVSFVVRPFGGIICGYLGDKMGRQKLLAVLLLMISLATAAIGLLPGYSSIGWAAPALLILLRLVQGFSAGGEVSGAGSFVAEYAEDHRRATVMSPLVMGSFIALLFGSLLISGLINYYGMDAMRSWAWRIPFLLAIPMAMIGFYIRTRIEDTPHFKLVKESQRIVPNPLKEVLSSPRHLKAIGLAITLPAVNGPGYYILFVYMPTYLNKVMHFSQMQSLLVTACGLLTIIGAIPMMAWLSDRLGRKPLLIASAIAMGVLAWPCFWLLTLGMMPLACMSAMLLAFAFAGHAGVIQSTLAEMFPTTVRYSAYSIGFNLSTVVFGGSAPLLMTWLIGLTGIASIPSYMVILTASLTLISALYLKETAGQPLRDS</sequence>
<organism evidence="12 13">
    <name type="scientific">Ewingella americana</name>
    <dbReference type="NCBI Taxonomy" id="41202"/>
    <lineage>
        <taxon>Bacteria</taxon>
        <taxon>Pseudomonadati</taxon>
        <taxon>Pseudomonadota</taxon>
        <taxon>Gammaproteobacteria</taxon>
        <taxon>Enterobacterales</taxon>
        <taxon>Yersiniaceae</taxon>
        <taxon>Ewingella</taxon>
    </lineage>
</organism>
<feature type="transmembrane region" description="Helical" evidence="10">
    <location>
        <begin position="144"/>
        <end position="169"/>
    </location>
</feature>
<accession>A0A502GBD5</accession>
<evidence type="ECO:0000256" key="5">
    <source>
        <dbReference type="ARBA" id="ARBA00022692"/>
    </source>
</evidence>
<proteinExistence type="inferred from homology"/>
<dbReference type="PROSITE" id="PS00217">
    <property type="entry name" value="SUGAR_TRANSPORT_2"/>
    <property type="match status" value="1"/>
</dbReference>
<dbReference type="OrthoDB" id="3690818at2"/>
<name>A0A502GBD5_9GAMM</name>
<feature type="transmembrane region" description="Helical" evidence="10">
    <location>
        <begin position="49"/>
        <end position="68"/>
    </location>
</feature>
<gene>
    <name evidence="12" type="ORF">EAH77_19030</name>
</gene>
<dbReference type="InterPro" id="IPR036259">
    <property type="entry name" value="MFS_trans_sf"/>
</dbReference>
<evidence type="ECO:0000256" key="2">
    <source>
        <dbReference type="ARBA" id="ARBA00008240"/>
    </source>
</evidence>
<evidence type="ECO:0000313" key="12">
    <source>
        <dbReference type="EMBL" id="TPG58336.1"/>
    </source>
</evidence>
<dbReference type="PANTHER" id="PTHR43528">
    <property type="entry name" value="ALPHA-KETOGLUTARATE PERMEASE"/>
    <property type="match status" value="1"/>
</dbReference>
<evidence type="ECO:0000256" key="7">
    <source>
        <dbReference type="ARBA" id="ARBA00022989"/>
    </source>
</evidence>
<evidence type="ECO:0000256" key="9">
    <source>
        <dbReference type="SAM" id="MobiDB-lite"/>
    </source>
</evidence>
<dbReference type="PANTHER" id="PTHR43528:SF1">
    <property type="entry name" value="ALPHA-KETOGLUTARATE PERMEASE"/>
    <property type="match status" value="1"/>
</dbReference>
<dbReference type="InterPro" id="IPR051084">
    <property type="entry name" value="H+-coupled_symporters"/>
</dbReference>
<dbReference type="AlphaFoldDB" id="A0A502GBD5"/>
<comment type="subcellular location">
    <subcellularLocation>
        <location evidence="1">Cell membrane</location>
        <topology evidence="1">Multi-pass membrane protein</topology>
    </subcellularLocation>
</comment>
<reference evidence="12 13" key="1">
    <citation type="journal article" date="2019" name="Environ. Microbiol.">
        <title>Species interactions and distinct microbial communities in high Arctic permafrost affected cryosols are associated with the CH4 and CO2 gas fluxes.</title>
        <authorList>
            <person name="Altshuler I."/>
            <person name="Hamel J."/>
            <person name="Turney S."/>
            <person name="Magnuson E."/>
            <person name="Levesque R."/>
            <person name="Greer C."/>
            <person name="Whyte L.G."/>
        </authorList>
    </citation>
    <scope>NUCLEOTIDE SEQUENCE [LARGE SCALE GENOMIC DNA]</scope>
    <source>
        <strain evidence="12 13">E4</strain>
    </source>
</reference>
<evidence type="ECO:0000256" key="8">
    <source>
        <dbReference type="ARBA" id="ARBA00023136"/>
    </source>
</evidence>
<dbReference type="EMBL" id="RCZD01000011">
    <property type="protein sequence ID" value="TPG58336.1"/>
    <property type="molecule type" value="Genomic_DNA"/>
</dbReference>
<feature type="transmembrane region" description="Helical" evidence="10">
    <location>
        <begin position="364"/>
        <end position="386"/>
    </location>
</feature>
<evidence type="ECO:0000259" key="11">
    <source>
        <dbReference type="PROSITE" id="PS50850"/>
    </source>
</evidence>
<feature type="transmembrane region" description="Helical" evidence="10">
    <location>
        <begin position="80"/>
        <end position="102"/>
    </location>
</feature>
<feature type="transmembrane region" description="Helical" evidence="10">
    <location>
        <begin position="333"/>
        <end position="352"/>
    </location>
</feature>
<feature type="transmembrane region" description="Helical" evidence="10">
    <location>
        <begin position="181"/>
        <end position="205"/>
    </location>
</feature>
<evidence type="ECO:0000256" key="10">
    <source>
        <dbReference type="SAM" id="Phobius"/>
    </source>
</evidence>
<evidence type="ECO:0000256" key="3">
    <source>
        <dbReference type="ARBA" id="ARBA00022448"/>
    </source>
</evidence>
<keyword evidence="8 10" id="KW-0472">Membrane</keyword>
<dbReference type="InterPro" id="IPR011701">
    <property type="entry name" value="MFS"/>
</dbReference>
<feature type="transmembrane region" description="Helical" evidence="10">
    <location>
        <begin position="264"/>
        <end position="284"/>
    </location>
</feature>